<dbReference type="AlphaFoldDB" id="A0A0M1N1E3"/>
<dbReference type="GO" id="GO:0016831">
    <property type="term" value="F:carboxy-lyase activity"/>
    <property type="evidence" value="ECO:0007669"/>
    <property type="project" value="InterPro"/>
</dbReference>
<keyword evidence="3" id="KW-0378">Hydrolase</keyword>
<dbReference type="SUPFAM" id="SSF51556">
    <property type="entry name" value="Metallo-dependent hydrolases"/>
    <property type="match status" value="1"/>
</dbReference>
<dbReference type="GO" id="GO:0016787">
    <property type="term" value="F:hydrolase activity"/>
    <property type="evidence" value="ECO:0007669"/>
    <property type="project" value="UniProtKB-KW"/>
</dbReference>
<evidence type="ECO:0000313" key="3">
    <source>
        <dbReference type="EMBL" id="KOR75973.1"/>
    </source>
</evidence>
<evidence type="ECO:0000256" key="1">
    <source>
        <dbReference type="ARBA" id="ARBA00023239"/>
    </source>
</evidence>
<organism evidence="3 4">
    <name type="scientific">Paenibacillus solani</name>
    <dbReference type="NCBI Taxonomy" id="1705565"/>
    <lineage>
        <taxon>Bacteria</taxon>
        <taxon>Bacillati</taxon>
        <taxon>Bacillota</taxon>
        <taxon>Bacilli</taxon>
        <taxon>Bacillales</taxon>
        <taxon>Paenibacillaceae</taxon>
        <taxon>Paenibacillus</taxon>
    </lineage>
</organism>
<keyword evidence="1" id="KW-0456">Lyase</keyword>
<evidence type="ECO:0000313" key="4">
    <source>
        <dbReference type="Proteomes" id="UP000036932"/>
    </source>
</evidence>
<dbReference type="Pfam" id="PF04909">
    <property type="entry name" value="Amidohydro_2"/>
    <property type="match status" value="1"/>
</dbReference>
<sequence length="253" mass="27708">MIIDGHAHVSPSSFSSPETLLEELKAAQVDKALIVPGGMLDVRKMSSYITGKSKPESLEPRNDFVLETIRKYPDVFYGFCCMNPNQPVNDALEELQKASHDGFKGLKLSPLVHQFSFYDQVTKELAALCGELNMCFYTHVIVSPDVSTPALGKLAKEFPKTNFVFGHMGFGPLDNEAIELSATTDNLFLETSTANSLAIKIAAAQAGPNKMFYGSEFPLSDPYTEKVKIERLPISSSDKEKIFSGTLSSLLGL</sequence>
<dbReference type="Gene3D" id="3.20.20.140">
    <property type="entry name" value="Metal-dependent hydrolases"/>
    <property type="match status" value="1"/>
</dbReference>
<dbReference type="InterPro" id="IPR006680">
    <property type="entry name" value="Amidohydro-rel"/>
</dbReference>
<dbReference type="RefSeq" id="WP_054405139.1">
    <property type="nucleotide sequence ID" value="NZ_LIUT01000008.1"/>
</dbReference>
<comment type="caution">
    <text evidence="3">The sequence shown here is derived from an EMBL/GenBank/DDBJ whole genome shotgun (WGS) entry which is preliminary data.</text>
</comment>
<proteinExistence type="predicted"/>
<keyword evidence="4" id="KW-1185">Reference proteome</keyword>
<dbReference type="Proteomes" id="UP000036932">
    <property type="component" value="Unassembled WGS sequence"/>
</dbReference>
<dbReference type="InterPro" id="IPR032465">
    <property type="entry name" value="ACMSD"/>
</dbReference>
<name>A0A0M1N1E3_9BACL</name>
<dbReference type="EMBL" id="LIUT01000008">
    <property type="protein sequence ID" value="KOR75973.1"/>
    <property type="molecule type" value="Genomic_DNA"/>
</dbReference>
<dbReference type="PANTHER" id="PTHR21240">
    <property type="entry name" value="2-AMINO-3-CARBOXYLMUCONATE-6-SEMIALDEHYDE DECARBOXYLASE"/>
    <property type="match status" value="1"/>
</dbReference>
<dbReference type="PANTHER" id="PTHR21240:SF19">
    <property type="entry name" value="CATALYTIC_ HYDROLASE"/>
    <property type="match status" value="1"/>
</dbReference>
<feature type="domain" description="Amidohydrolase-related" evidence="2">
    <location>
        <begin position="3"/>
        <end position="246"/>
    </location>
</feature>
<reference evidence="4" key="1">
    <citation type="submission" date="2015-08" db="EMBL/GenBank/DDBJ databases">
        <title>Genome sequencing project for genomic taxonomy and phylogenomics of Bacillus-like bacteria.</title>
        <authorList>
            <person name="Liu B."/>
            <person name="Wang J."/>
            <person name="Zhu Y."/>
            <person name="Liu G."/>
            <person name="Chen Q."/>
            <person name="Chen Z."/>
            <person name="Lan J."/>
            <person name="Che J."/>
            <person name="Ge C."/>
            <person name="Shi H."/>
            <person name="Pan Z."/>
            <person name="Liu X."/>
        </authorList>
    </citation>
    <scope>NUCLEOTIDE SEQUENCE [LARGE SCALE GENOMIC DNA]</scope>
    <source>
        <strain evidence="4">FJAT-22460</strain>
    </source>
</reference>
<protein>
    <submittedName>
        <fullName evidence="3">Amidohydrolase</fullName>
    </submittedName>
</protein>
<gene>
    <name evidence="3" type="ORF">AM231_25265</name>
</gene>
<evidence type="ECO:0000259" key="2">
    <source>
        <dbReference type="Pfam" id="PF04909"/>
    </source>
</evidence>
<dbReference type="PATRIC" id="fig|1705565.3.peg.1238"/>
<accession>A0A0M1N1E3</accession>
<dbReference type="OrthoDB" id="2550860at2"/>
<dbReference type="InterPro" id="IPR032466">
    <property type="entry name" value="Metal_Hydrolase"/>
</dbReference>